<dbReference type="AlphaFoldDB" id="A0A5C2HKR1"/>
<evidence type="ECO:0000313" key="2">
    <source>
        <dbReference type="Proteomes" id="UP000322644"/>
    </source>
</evidence>
<proteinExistence type="predicted"/>
<reference evidence="1 2" key="1">
    <citation type="submission" date="2019-09" db="EMBL/GenBank/DDBJ databases">
        <title>Complete genome sequencing of four Arcobacter species reveals a diverse suite of mobile elements.</title>
        <authorList>
            <person name="Miller W.G."/>
            <person name="Yee E."/>
            <person name="Bono J.L."/>
        </authorList>
    </citation>
    <scope>NUCLEOTIDE SEQUENCE [LARGE SCALE GENOMIC DNA]</scope>
    <source>
        <strain evidence="1 2">CCUG 56899</strain>
    </source>
</reference>
<organism evidence="1 2">
    <name type="scientific">Arcobacter porcinus</name>
    <dbReference type="NCBI Taxonomy" id="1935204"/>
    <lineage>
        <taxon>Bacteria</taxon>
        <taxon>Pseudomonadati</taxon>
        <taxon>Campylobacterota</taxon>
        <taxon>Epsilonproteobacteria</taxon>
        <taxon>Campylobacterales</taxon>
        <taxon>Arcobacteraceae</taxon>
        <taxon>Arcobacter</taxon>
    </lineage>
</organism>
<accession>A0A5C2HKR1</accession>
<dbReference type="KEGG" id="apoc:APORC_1253"/>
<name>A0A5C2HKR1_9BACT</name>
<sequence>MNKEKFEFYLNKIEAKFPNKLKLNQGEMLQCINKSRSTFNRIIEANDLHKIPKISSKEEFKRKSAKYYTYEFDVFDIAKFLAQ</sequence>
<dbReference type="RefSeq" id="WP_066387516.1">
    <property type="nucleotide sequence ID" value="NZ_CP036246.2"/>
</dbReference>
<dbReference type="EMBL" id="CP036246">
    <property type="protein sequence ID" value="QEP40848.1"/>
    <property type="molecule type" value="Genomic_DNA"/>
</dbReference>
<reference evidence="1 2" key="2">
    <citation type="submission" date="2019-09" db="EMBL/GenBank/DDBJ databases">
        <title>Taxonomic note: a critical rebuttal of the proposed division of the genus Arcobacter into six genera, emended descriptions of Arcobacter anaerophilus and the genus Arcobacter, and an assessment of genus-level boundaries for Epsilonproteobacteria using in silico genomic comparator tools.</title>
        <authorList>
            <person name="On S.L.W."/>
            <person name="Miller W.G."/>
            <person name="Biggs P."/>
            <person name="Cornelius A."/>
            <person name="Vandamme P."/>
        </authorList>
    </citation>
    <scope>NUCLEOTIDE SEQUENCE [LARGE SCALE GENOMIC DNA]</scope>
    <source>
        <strain evidence="1 2">CCUG 56899</strain>
    </source>
</reference>
<protein>
    <submittedName>
        <fullName evidence="1">Uncharacterized protein</fullName>
    </submittedName>
</protein>
<gene>
    <name evidence="1" type="ORF">APORC_1253</name>
</gene>
<evidence type="ECO:0000313" key="1">
    <source>
        <dbReference type="EMBL" id="QEP40848.1"/>
    </source>
</evidence>
<dbReference type="Proteomes" id="UP000322644">
    <property type="component" value="Chromosome"/>
</dbReference>